<feature type="non-terminal residue" evidence="2">
    <location>
        <position position="646"/>
    </location>
</feature>
<feature type="compositionally biased region" description="Basic and acidic residues" evidence="1">
    <location>
        <begin position="384"/>
        <end position="414"/>
    </location>
</feature>
<feature type="compositionally biased region" description="Basic and acidic residues" evidence="1">
    <location>
        <begin position="604"/>
        <end position="639"/>
    </location>
</feature>
<feature type="compositionally biased region" description="Basic and acidic residues" evidence="1">
    <location>
        <begin position="447"/>
        <end position="476"/>
    </location>
</feature>
<protein>
    <submittedName>
        <fullName evidence="2">Uncharacterized protein</fullName>
    </submittedName>
</protein>
<dbReference type="AlphaFoldDB" id="E3NV76"/>
<sequence>MRRRALIVEVGSPGAAPTDRAARDPGLRADAQRAAVGVRLGAAARTRPAGRPRVLPAPARPRRDRQVPVPRPPALVAVGRRGGRRDRRRLGDRPDGRSLLGDAARRARVSGLLRAAPLARHRAHRRDVLGAADRAPARGDGARHRDRDRYRVRGAPGPAVDRAAVRAVRRLRAAALHPRLEAPLDEPLRAAELRRTGAARRRLTAARRDHRVGRMADLHRDLDRRRDPGDRRPGRAAARSANPSRLIPLGGVRCRHARNAGGAHEHRGDRDDRTGRVGRAGGRPHARLRRAQGRPAEAAAPGRGPGARDPAHGRGGLLLHRRDHAGERGDEGARTRRARAARRPPKPLRLARGRRGRRDRRGEAQGGFGRDRAPRPLISGSGENDAHPRRIRDPIHLGETEEQHGQSGHERAEESQVDEDLHEQEDEHDRAGRGQRELVHVRPRHPARADAAHDGRREVQEEAEHGEREADAERTRTPPGRLGRGRGAGQGRDAAPGGLLGGGRLSRREAGRITAAVGQIDRVEHERDRVDDHRRVEGESGVQFQRIEHSSAFYPLSLSARTGSAVEHEPERSVAAPQHLRVGQIELDPRSSAAFRILREQVRERLGDTGDAEERSRCAPGLVRDDDPTRVAHDPDRPGHRAQHRH</sequence>
<organism evidence="3">
    <name type="scientific">Caenorhabditis remanei</name>
    <name type="common">Caenorhabditis vulgaris</name>
    <dbReference type="NCBI Taxonomy" id="31234"/>
    <lineage>
        <taxon>Eukaryota</taxon>
        <taxon>Metazoa</taxon>
        <taxon>Ecdysozoa</taxon>
        <taxon>Nematoda</taxon>
        <taxon>Chromadorea</taxon>
        <taxon>Rhabditida</taxon>
        <taxon>Rhabditina</taxon>
        <taxon>Rhabditomorpha</taxon>
        <taxon>Rhabditoidea</taxon>
        <taxon>Rhabditidae</taxon>
        <taxon>Peloderinae</taxon>
        <taxon>Caenorhabditis</taxon>
    </lineage>
</organism>
<feature type="compositionally biased region" description="Basic and acidic residues" evidence="1">
    <location>
        <begin position="324"/>
        <end position="334"/>
    </location>
</feature>
<feature type="region of interest" description="Disordered" evidence="1">
    <location>
        <begin position="604"/>
        <end position="646"/>
    </location>
</feature>
<dbReference type="HOGENOM" id="CLU_424293_0_0_1"/>
<feature type="compositionally biased region" description="Low complexity" evidence="1">
    <location>
        <begin position="235"/>
        <end position="246"/>
    </location>
</feature>
<evidence type="ECO:0000313" key="2">
    <source>
        <dbReference type="EMBL" id="EFO97526.1"/>
    </source>
</evidence>
<feature type="compositionally biased region" description="Low complexity" evidence="1">
    <location>
        <begin position="39"/>
        <end position="57"/>
    </location>
</feature>
<name>E3NV76_CAERE</name>
<dbReference type="Proteomes" id="UP000008281">
    <property type="component" value="Unassembled WGS sequence"/>
</dbReference>
<feature type="compositionally biased region" description="Low complexity" evidence="1">
    <location>
        <begin position="293"/>
        <end position="302"/>
    </location>
</feature>
<dbReference type="InParanoid" id="E3NV76"/>
<feature type="compositionally biased region" description="Basic residues" evidence="1">
    <location>
        <begin position="282"/>
        <end position="292"/>
    </location>
</feature>
<feature type="compositionally biased region" description="Basic residues" evidence="1">
    <location>
        <begin position="200"/>
        <end position="211"/>
    </location>
</feature>
<reference evidence="2" key="1">
    <citation type="submission" date="2007-07" db="EMBL/GenBank/DDBJ databases">
        <title>PCAP assembly of the Caenorhabditis remanei genome.</title>
        <authorList>
            <consortium name="The Caenorhabditis remanei Sequencing Consortium"/>
            <person name="Wilson R.K."/>
        </authorList>
    </citation>
    <scope>NUCLEOTIDE SEQUENCE [LARGE SCALE GENOMIC DNA]</scope>
    <source>
        <strain evidence="2">PB4641</strain>
    </source>
</reference>
<gene>
    <name evidence="2" type="ORF">CRE_20659</name>
</gene>
<feature type="region of interest" description="Disordered" evidence="1">
    <location>
        <begin position="39"/>
        <end position="102"/>
    </location>
</feature>
<feature type="compositionally biased region" description="Basic and acidic residues" evidence="1">
    <location>
        <begin position="425"/>
        <end position="440"/>
    </location>
</feature>
<evidence type="ECO:0000256" key="1">
    <source>
        <dbReference type="SAM" id="MobiDB-lite"/>
    </source>
</evidence>
<feature type="compositionally biased region" description="Basic and acidic residues" evidence="1">
    <location>
        <begin position="263"/>
        <end position="275"/>
    </location>
</feature>
<feature type="region of interest" description="Disordered" evidence="1">
    <location>
        <begin position="200"/>
        <end position="507"/>
    </location>
</feature>
<feature type="compositionally biased region" description="Basic and acidic residues" evidence="1">
    <location>
        <begin position="212"/>
        <end position="233"/>
    </location>
</feature>
<feature type="compositionally biased region" description="Acidic residues" evidence="1">
    <location>
        <begin position="415"/>
        <end position="424"/>
    </location>
</feature>
<keyword evidence="3" id="KW-1185">Reference proteome</keyword>
<accession>E3NV76</accession>
<dbReference type="OMA" id="WWARSAR"/>
<evidence type="ECO:0000313" key="3">
    <source>
        <dbReference type="Proteomes" id="UP000008281"/>
    </source>
</evidence>
<feature type="region of interest" description="Disordered" evidence="1">
    <location>
        <begin position="1"/>
        <end position="26"/>
    </location>
</feature>
<dbReference type="EMBL" id="DS270834">
    <property type="protein sequence ID" value="EFO97526.1"/>
    <property type="molecule type" value="Genomic_DNA"/>
</dbReference>
<proteinExistence type="predicted"/>
<feature type="compositionally biased region" description="Basic residues" evidence="1">
    <location>
        <begin position="335"/>
        <end position="359"/>
    </location>
</feature>